<dbReference type="PANTHER" id="PTHR10566">
    <property type="entry name" value="CHAPERONE-ACTIVITY OF BC1 COMPLEX CABC1 -RELATED"/>
    <property type="match status" value="1"/>
</dbReference>
<accession>A0A8J3GPX3</accession>
<evidence type="ECO:0000259" key="3">
    <source>
        <dbReference type="Pfam" id="PF03109"/>
    </source>
</evidence>
<feature type="transmembrane region" description="Helical" evidence="2">
    <location>
        <begin position="525"/>
        <end position="544"/>
    </location>
</feature>
<keyword evidence="2" id="KW-0472">Membrane</keyword>
<keyword evidence="2" id="KW-0812">Transmembrane</keyword>
<dbReference type="CDD" id="cd05121">
    <property type="entry name" value="ABC1_ADCK3-like"/>
    <property type="match status" value="1"/>
</dbReference>
<dbReference type="Proteomes" id="UP000617531">
    <property type="component" value="Unassembled WGS sequence"/>
</dbReference>
<reference evidence="4" key="2">
    <citation type="submission" date="2020-09" db="EMBL/GenBank/DDBJ databases">
        <authorList>
            <person name="Sun Q."/>
            <person name="Zhou Y."/>
        </authorList>
    </citation>
    <scope>NUCLEOTIDE SEQUENCE</scope>
    <source>
        <strain evidence="4">CGMCC 1.16548</strain>
    </source>
</reference>
<dbReference type="AlphaFoldDB" id="A0A8J3GPX3"/>
<evidence type="ECO:0000313" key="5">
    <source>
        <dbReference type="Proteomes" id="UP000617531"/>
    </source>
</evidence>
<dbReference type="EMBL" id="BNAI01000002">
    <property type="protein sequence ID" value="GHF12850.1"/>
    <property type="molecule type" value="Genomic_DNA"/>
</dbReference>
<dbReference type="Pfam" id="PF03109">
    <property type="entry name" value="ABC1"/>
    <property type="match status" value="1"/>
</dbReference>
<gene>
    <name evidence="4" type="ORF">GCM10011600_12040</name>
</gene>
<evidence type="ECO:0000256" key="1">
    <source>
        <dbReference type="ARBA" id="ARBA00009670"/>
    </source>
</evidence>
<proteinExistence type="inferred from homology"/>
<keyword evidence="5" id="KW-1185">Reference proteome</keyword>
<keyword evidence="2" id="KW-1133">Transmembrane helix</keyword>
<evidence type="ECO:0000313" key="4">
    <source>
        <dbReference type="EMBL" id="GHF12850.1"/>
    </source>
</evidence>
<dbReference type="InterPro" id="IPR050154">
    <property type="entry name" value="UbiB_kinase"/>
</dbReference>
<reference evidence="4" key="1">
    <citation type="journal article" date="2014" name="Int. J. Syst. Evol. Microbiol.">
        <title>Complete genome sequence of Corynebacterium casei LMG S-19264T (=DSM 44701T), isolated from a smear-ripened cheese.</title>
        <authorList>
            <consortium name="US DOE Joint Genome Institute (JGI-PGF)"/>
            <person name="Walter F."/>
            <person name="Albersmeier A."/>
            <person name="Kalinowski J."/>
            <person name="Ruckert C."/>
        </authorList>
    </citation>
    <scope>NUCLEOTIDE SEQUENCE</scope>
    <source>
        <strain evidence="4">CGMCC 1.16548</strain>
    </source>
</reference>
<comment type="similarity">
    <text evidence="1">Belongs to the protein kinase superfamily. ADCK protein kinase family.</text>
</comment>
<dbReference type="InterPro" id="IPR011009">
    <property type="entry name" value="Kinase-like_dom_sf"/>
</dbReference>
<feature type="transmembrane region" description="Helical" evidence="2">
    <location>
        <begin position="20"/>
        <end position="40"/>
    </location>
</feature>
<organism evidence="4 5">
    <name type="scientific">Pseudolysinimonas yzui</name>
    <dbReference type="NCBI Taxonomy" id="2708254"/>
    <lineage>
        <taxon>Bacteria</taxon>
        <taxon>Bacillati</taxon>
        <taxon>Actinomycetota</taxon>
        <taxon>Actinomycetes</taxon>
        <taxon>Micrococcales</taxon>
        <taxon>Microbacteriaceae</taxon>
        <taxon>Pseudolysinimonas</taxon>
    </lineage>
</organism>
<evidence type="ECO:0000256" key="2">
    <source>
        <dbReference type="SAM" id="Phobius"/>
    </source>
</evidence>
<sequence>MNPTAARSRQIRAILRRHSLGFIVGIIGAGSLVPFHHGLLGHRRRDRPYATPEHVRLVLEELGPAFVKLGQILSTRGDLLPPAFVAELAKLQDAAPPVGIDEIRDTIRSELGAEPEMLFEWFDPEPLASASIGQAHAATLRDGTSVVVKVRRPGVVAQVEEDLEILQSLAARAARSWDFARDYDLPGIAAEFAVSLRAELDYLQEGRNAERIGANFAADDGVVIPRIFWEMTTKSVITLERMTGIKVNDLVALDAAAVDRRRLARNGASLMLKMIFDDRFFHADPHPGNLFIQADGTIALIDFGMVGSVDDERQGQLADFFIAFTHGDPDALASALLALSMTKEIVDRDGLRLSLVSFVAGYRDRALGEIDFGQLFTQLLTLLREHHLQLPREMALLFKVLTMAEGMAKELDPTFELGRLLEPYSQHLIEEQFSVHAMAKRFAQASADLGELLVKLPHGLRRMIEVMDTTGLEVHLRAAELEPLVSRVERIGNRLVAGLVAAALVNVIGGLVATNRKWQPREGPMIGVGLGIIGALTGYILVSARRPVHGRWMRLLNRRRGRGA</sequence>
<protein>
    <submittedName>
        <fullName evidence="4">2-octaprenylphenol hydroxylase</fullName>
    </submittedName>
</protein>
<dbReference type="PANTHER" id="PTHR10566:SF113">
    <property type="entry name" value="PROTEIN ACTIVITY OF BC1 COMPLEX KINASE 7, CHLOROPLASTIC"/>
    <property type="match status" value="1"/>
</dbReference>
<dbReference type="InterPro" id="IPR004147">
    <property type="entry name" value="ABC1_dom"/>
</dbReference>
<feature type="transmembrane region" description="Helical" evidence="2">
    <location>
        <begin position="495"/>
        <end position="513"/>
    </location>
</feature>
<comment type="caution">
    <text evidence="4">The sequence shown here is derived from an EMBL/GenBank/DDBJ whole genome shotgun (WGS) entry which is preliminary data.</text>
</comment>
<dbReference type="SUPFAM" id="SSF56112">
    <property type="entry name" value="Protein kinase-like (PK-like)"/>
    <property type="match status" value="1"/>
</dbReference>
<dbReference type="RefSeq" id="WP_191282579.1">
    <property type="nucleotide sequence ID" value="NZ_BNAI01000002.1"/>
</dbReference>
<feature type="domain" description="ABC1 atypical kinase-like" evidence="3">
    <location>
        <begin position="90"/>
        <end position="333"/>
    </location>
</feature>
<name>A0A8J3GPX3_9MICO</name>